<dbReference type="EMBL" id="UOFW01000243">
    <property type="protein sequence ID" value="VAX08648.1"/>
    <property type="molecule type" value="Genomic_DNA"/>
</dbReference>
<reference evidence="2" key="1">
    <citation type="submission" date="2018-06" db="EMBL/GenBank/DDBJ databases">
        <authorList>
            <person name="Zhirakovskaya E."/>
        </authorList>
    </citation>
    <scope>NUCLEOTIDE SEQUENCE</scope>
</reference>
<sequence length="161" mass="19188">MHEREDRKRKNLHEEQKSQLVFEQLKKRHEQQHHHSLQMMELHRKERAQKLTFTREENSLKLSLTREQAAHYRKAHEHMPALNLTLTPRGRRAAPDKAAKRYYAPTVKELNVKARIPTPPKPTELGHDFTITTKSQKKKSTKENDIDFKTKNKDRDDGKKR</sequence>
<accession>A0A3B1BB56</accession>
<dbReference type="AlphaFoldDB" id="A0A3B1BB56"/>
<feature type="region of interest" description="Disordered" evidence="1">
    <location>
        <begin position="71"/>
        <end position="101"/>
    </location>
</feature>
<evidence type="ECO:0000313" key="2">
    <source>
        <dbReference type="EMBL" id="VAX08648.1"/>
    </source>
</evidence>
<feature type="region of interest" description="Disordered" evidence="1">
    <location>
        <begin position="113"/>
        <end position="161"/>
    </location>
</feature>
<evidence type="ECO:0000256" key="1">
    <source>
        <dbReference type="SAM" id="MobiDB-lite"/>
    </source>
</evidence>
<organism evidence="2">
    <name type="scientific">hydrothermal vent metagenome</name>
    <dbReference type="NCBI Taxonomy" id="652676"/>
    <lineage>
        <taxon>unclassified sequences</taxon>
        <taxon>metagenomes</taxon>
        <taxon>ecological metagenomes</taxon>
    </lineage>
</organism>
<proteinExistence type="predicted"/>
<name>A0A3B1BB56_9ZZZZ</name>
<feature type="compositionally biased region" description="Basic and acidic residues" evidence="1">
    <location>
        <begin position="141"/>
        <end position="161"/>
    </location>
</feature>
<gene>
    <name evidence="2" type="ORF">MNBD_ALPHA03-1581</name>
</gene>
<protein>
    <submittedName>
        <fullName evidence="2">Uncharacterized protein</fullName>
    </submittedName>
</protein>